<accession>A0A6F8PMW7</accession>
<dbReference type="KEGG" id="tzo:THMIRHAT_11950"/>
<proteinExistence type="predicted"/>
<dbReference type="Proteomes" id="UP000501466">
    <property type="component" value="Chromosome"/>
</dbReference>
<organism evidence="1 2">
    <name type="scientific">Thiosulfativibrio zosterae</name>
    <dbReference type="NCBI Taxonomy" id="2675053"/>
    <lineage>
        <taxon>Bacteria</taxon>
        <taxon>Pseudomonadati</taxon>
        <taxon>Pseudomonadota</taxon>
        <taxon>Gammaproteobacteria</taxon>
        <taxon>Thiotrichales</taxon>
        <taxon>Piscirickettsiaceae</taxon>
        <taxon>Thiosulfativibrio</taxon>
    </lineage>
</organism>
<dbReference type="AlphaFoldDB" id="A0A6F8PMW7"/>
<evidence type="ECO:0000313" key="1">
    <source>
        <dbReference type="EMBL" id="BBP43449.1"/>
    </source>
</evidence>
<gene>
    <name evidence="1" type="ORF">THMIRHAT_11950</name>
</gene>
<dbReference type="RefSeq" id="WP_173289494.1">
    <property type="nucleotide sequence ID" value="NZ_AP021888.1"/>
</dbReference>
<keyword evidence="2" id="KW-1185">Reference proteome</keyword>
<protein>
    <submittedName>
        <fullName evidence="1">Uncharacterized protein</fullName>
    </submittedName>
</protein>
<dbReference type="EMBL" id="AP021888">
    <property type="protein sequence ID" value="BBP43449.1"/>
    <property type="molecule type" value="Genomic_DNA"/>
</dbReference>
<reference evidence="2" key="1">
    <citation type="submission" date="2019-11" db="EMBL/GenBank/DDBJ databases">
        <title>Isolation and characterization of two novel species in the genus Thiomicrorhabdus.</title>
        <authorList>
            <person name="Mochizuki J."/>
            <person name="Kojima H."/>
            <person name="Fukui M."/>
        </authorList>
    </citation>
    <scope>NUCLEOTIDE SEQUENCE [LARGE SCALE GENOMIC DNA]</scope>
    <source>
        <strain evidence="2">AkT22</strain>
    </source>
</reference>
<sequence>MSEASKRIYVGTLKGVGRIYQQTFVDNYSKLLIANFNNKSRKLNIEDINRWRSYRNDQLIDLVTRQSPAFSTMPWTSQHLVFSG</sequence>
<name>A0A6F8PMW7_9GAMM</name>
<evidence type="ECO:0000313" key="2">
    <source>
        <dbReference type="Proteomes" id="UP000501466"/>
    </source>
</evidence>